<dbReference type="AlphaFoldDB" id="A0A1I4VMF3"/>
<keyword evidence="3" id="KW-1185">Reference proteome</keyword>
<feature type="compositionally biased region" description="Polar residues" evidence="1">
    <location>
        <begin position="111"/>
        <end position="123"/>
    </location>
</feature>
<dbReference type="OrthoDB" id="8138968at2"/>
<evidence type="ECO:0000256" key="1">
    <source>
        <dbReference type="SAM" id="MobiDB-lite"/>
    </source>
</evidence>
<evidence type="ECO:0000313" key="3">
    <source>
        <dbReference type="Proteomes" id="UP000199048"/>
    </source>
</evidence>
<proteinExistence type="predicted"/>
<evidence type="ECO:0000313" key="2">
    <source>
        <dbReference type="EMBL" id="SFN02269.1"/>
    </source>
</evidence>
<dbReference type="Proteomes" id="UP000199048">
    <property type="component" value="Unassembled WGS sequence"/>
</dbReference>
<feature type="region of interest" description="Disordered" evidence="1">
    <location>
        <begin position="98"/>
        <end position="123"/>
    </location>
</feature>
<protein>
    <submittedName>
        <fullName evidence="2">Uncharacterized protein</fullName>
    </submittedName>
</protein>
<dbReference type="EMBL" id="FOTK01000109">
    <property type="protein sequence ID" value="SFN02269.1"/>
    <property type="molecule type" value="Genomic_DNA"/>
</dbReference>
<gene>
    <name evidence="2" type="ORF">SAMN05192568_11092</name>
</gene>
<sequence>MNRTRLLSVDDPALDCPVSPETVGRLAKADPEAARLLLDGIPEATRARLAVWLYGRSHTHEIGVRVAATCEGATLRRAAGLVGNVLYDLSRRPYTAPAHGLHGSGRRQVSLGGSHSTTAHASL</sequence>
<organism evidence="2 3">
    <name type="scientific">Methylobacterium pseudosasicola</name>
    <dbReference type="NCBI Taxonomy" id="582667"/>
    <lineage>
        <taxon>Bacteria</taxon>
        <taxon>Pseudomonadati</taxon>
        <taxon>Pseudomonadota</taxon>
        <taxon>Alphaproteobacteria</taxon>
        <taxon>Hyphomicrobiales</taxon>
        <taxon>Methylobacteriaceae</taxon>
        <taxon>Methylobacterium</taxon>
    </lineage>
</organism>
<name>A0A1I4VMF3_9HYPH</name>
<accession>A0A1I4VMF3</accession>
<reference evidence="3" key="1">
    <citation type="submission" date="2016-10" db="EMBL/GenBank/DDBJ databases">
        <authorList>
            <person name="Varghese N."/>
            <person name="Submissions S."/>
        </authorList>
    </citation>
    <scope>NUCLEOTIDE SEQUENCE [LARGE SCALE GENOMIC DNA]</scope>
    <source>
        <strain evidence="3">BL36</strain>
    </source>
</reference>